<dbReference type="CDD" id="cd17546">
    <property type="entry name" value="REC_hyHK_CKI1_RcsC-like"/>
    <property type="match status" value="1"/>
</dbReference>
<dbReference type="InterPro" id="IPR001789">
    <property type="entry name" value="Sig_transdc_resp-reg_receiver"/>
</dbReference>
<evidence type="ECO:0000256" key="2">
    <source>
        <dbReference type="ARBA" id="ARBA00023012"/>
    </source>
</evidence>
<dbReference type="GO" id="GO:0000160">
    <property type="term" value="P:phosphorelay signal transduction system"/>
    <property type="evidence" value="ECO:0007669"/>
    <property type="project" value="UniProtKB-KW"/>
</dbReference>
<keyword evidence="6" id="KW-1185">Reference proteome</keyword>
<keyword evidence="1 3" id="KW-0597">Phosphoprotein</keyword>
<dbReference type="AlphaFoldDB" id="A0A4R6UHF1"/>
<gene>
    <name evidence="5" type="ORF">DFR43_103149</name>
</gene>
<evidence type="ECO:0000256" key="3">
    <source>
        <dbReference type="PROSITE-ProRule" id="PRU00169"/>
    </source>
</evidence>
<feature type="modified residue" description="4-aspartylphosphate" evidence="3">
    <location>
        <position position="66"/>
    </location>
</feature>
<evidence type="ECO:0000259" key="4">
    <source>
        <dbReference type="PROSITE" id="PS50110"/>
    </source>
</evidence>
<comment type="caution">
    <text evidence="5">The sequence shown here is derived from an EMBL/GenBank/DDBJ whole genome shotgun (WGS) entry which is preliminary data.</text>
</comment>
<dbReference type="Pfam" id="PF00072">
    <property type="entry name" value="Response_reg"/>
    <property type="match status" value="1"/>
</dbReference>
<dbReference type="PROSITE" id="PS50110">
    <property type="entry name" value="RESPONSE_REGULATORY"/>
    <property type="match status" value="1"/>
</dbReference>
<dbReference type="EMBL" id="SNYL01000003">
    <property type="protein sequence ID" value="TDQ44405.1"/>
    <property type="molecule type" value="Genomic_DNA"/>
</dbReference>
<evidence type="ECO:0000256" key="1">
    <source>
        <dbReference type="ARBA" id="ARBA00022553"/>
    </source>
</evidence>
<evidence type="ECO:0000313" key="5">
    <source>
        <dbReference type="EMBL" id="TDQ44405.1"/>
    </source>
</evidence>
<organism evidence="5 6">
    <name type="scientific">Tepidicella xavieri</name>
    <dbReference type="NCBI Taxonomy" id="360241"/>
    <lineage>
        <taxon>Bacteria</taxon>
        <taxon>Pseudomonadati</taxon>
        <taxon>Pseudomonadota</taxon>
        <taxon>Betaproteobacteria</taxon>
        <taxon>Burkholderiales</taxon>
        <taxon>Tepidicella</taxon>
    </lineage>
</organism>
<dbReference type="SMART" id="SM00448">
    <property type="entry name" value="REC"/>
    <property type="match status" value="1"/>
</dbReference>
<proteinExistence type="predicted"/>
<feature type="domain" description="Response regulatory" evidence="4">
    <location>
        <begin position="17"/>
        <end position="133"/>
    </location>
</feature>
<dbReference type="Proteomes" id="UP000295510">
    <property type="component" value="Unassembled WGS sequence"/>
</dbReference>
<evidence type="ECO:0000313" key="6">
    <source>
        <dbReference type="Proteomes" id="UP000295510"/>
    </source>
</evidence>
<dbReference type="InterPro" id="IPR011006">
    <property type="entry name" value="CheY-like_superfamily"/>
</dbReference>
<accession>A0A4R6UHF1</accession>
<reference evidence="5 6" key="1">
    <citation type="submission" date="2019-03" db="EMBL/GenBank/DDBJ databases">
        <title>Genomic Encyclopedia of Type Strains, Phase IV (KMG-IV): sequencing the most valuable type-strain genomes for metagenomic binning, comparative biology and taxonomic classification.</title>
        <authorList>
            <person name="Goeker M."/>
        </authorList>
    </citation>
    <scope>NUCLEOTIDE SEQUENCE [LARGE SCALE GENOMIC DNA]</scope>
    <source>
        <strain evidence="5 6">DSM 19605</strain>
    </source>
</reference>
<dbReference type="SUPFAM" id="SSF52172">
    <property type="entry name" value="CheY-like"/>
    <property type="match status" value="1"/>
</dbReference>
<protein>
    <submittedName>
        <fullName evidence="5">Response regulator receiver domain-containing protein</fullName>
    </submittedName>
</protein>
<keyword evidence="2" id="KW-0902">Two-component regulatory system</keyword>
<dbReference type="PANTHER" id="PTHR45339">
    <property type="entry name" value="HYBRID SIGNAL TRANSDUCTION HISTIDINE KINASE J"/>
    <property type="match status" value="1"/>
</dbReference>
<dbReference type="RefSeq" id="WP_164499697.1">
    <property type="nucleotide sequence ID" value="NZ_SNYL01000003.1"/>
</dbReference>
<dbReference type="PANTHER" id="PTHR45339:SF1">
    <property type="entry name" value="HYBRID SIGNAL TRANSDUCTION HISTIDINE KINASE J"/>
    <property type="match status" value="1"/>
</dbReference>
<sequence>MHPLASPEPFPSHRGLRVLVADDEPLNLRIAARLLRELGHGGVLVRDGAQALAALRSQTFDVVLLDLDMPVLDGYGVLGALRAPGASAAPPVIIVSGETGEATRMHCLAAGAVGYLLKPLTATDLQATLSRLPPA</sequence>
<name>A0A4R6UHF1_9BURK</name>
<dbReference type="Gene3D" id="3.40.50.2300">
    <property type="match status" value="1"/>
</dbReference>